<dbReference type="PANTHER" id="PTHR31001">
    <property type="entry name" value="UNCHARACTERIZED TRANSCRIPTIONAL REGULATORY PROTEIN"/>
    <property type="match status" value="1"/>
</dbReference>
<evidence type="ECO:0000256" key="2">
    <source>
        <dbReference type="ARBA" id="ARBA00023242"/>
    </source>
</evidence>
<evidence type="ECO:0000256" key="1">
    <source>
        <dbReference type="ARBA" id="ARBA00004123"/>
    </source>
</evidence>
<dbReference type="CDD" id="cd12148">
    <property type="entry name" value="fungal_TF_MHR"/>
    <property type="match status" value="1"/>
</dbReference>
<evidence type="ECO:0000259" key="4">
    <source>
        <dbReference type="SMART" id="SM00906"/>
    </source>
</evidence>
<dbReference type="SMART" id="SM00906">
    <property type="entry name" value="Fungal_trans"/>
    <property type="match status" value="1"/>
</dbReference>
<keyword evidence="2" id="KW-0539">Nucleus</keyword>
<dbReference type="Proteomes" id="UP001305779">
    <property type="component" value="Unassembled WGS sequence"/>
</dbReference>
<gene>
    <name evidence="5" type="ORF">PRZ48_006792</name>
</gene>
<comment type="caution">
    <text evidence="5">The sequence shown here is derived from an EMBL/GenBank/DDBJ whole genome shotgun (WGS) entry which is preliminary data.</text>
</comment>
<dbReference type="PANTHER" id="PTHR31001:SF40">
    <property type="entry name" value="ZN(II)2CYS6 TRANSCRIPTION FACTOR (EUROFUNG)"/>
    <property type="match status" value="1"/>
</dbReference>
<dbReference type="InterPro" id="IPR007219">
    <property type="entry name" value="XnlR_reg_dom"/>
</dbReference>
<evidence type="ECO:0000313" key="5">
    <source>
        <dbReference type="EMBL" id="KAK4500986.1"/>
    </source>
</evidence>
<accession>A0ABR0EHJ4</accession>
<keyword evidence="6" id="KW-1185">Reference proteome</keyword>
<feature type="domain" description="Xylanolytic transcriptional activator regulatory" evidence="4">
    <location>
        <begin position="302"/>
        <end position="376"/>
    </location>
</feature>
<dbReference type="EMBL" id="JAXOVC010000005">
    <property type="protein sequence ID" value="KAK4500986.1"/>
    <property type="molecule type" value="Genomic_DNA"/>
</dbReference>
<feature type="region of interest" description="Disordered" evidence="3">
    <location>
        <begin position="28"/>
        <end position="81"/>
    </location>
</feature>
<reference evidence="5 6" key="1">
    <citation type="journal article" date="2023" name="G3 (Bethesda)">
        <title>A chromosome-level genome assembly of Zasmidium syzygii isolated from banana leaves.</title>
        <authorList>
            <person name="van Westerhoven A.C."/>
            <person name="Mehrabi R."/>
            <person name="Talebi R."/>
            <person name="Steentjes M.B.F."/>
            <person name="Corcolon B."/>
            <person name="Chong P.A."/>
            <person name="Kema G.H.J."/>
            <person name="Seidl M.F."/>
        </authorList>
    </citation>
    <scope>NUCLEOTIDE SEQUENCE [LARGE SCALE GENOMIC DNA]</scope>
    <source>
        <strain evidence="5 6">P124</strain>
    </source>
</reference>
<name>A0ABR0EHJ4_ZASCE</name>
<organism evidence="5 6">
    <name type="scientific">Zasmidium cellare</name>
    <name type="common">Wine cellar mold</name>
    <name type="synonym">Racodium cellare</name>
    <dbReference type="NCBI Taxonomy" id="395010"/>
    <lineage>
        <taxon>Eukaryota</taxon>
        <taxon>Fungi</taxon>
        <taxon>Dikarya</taxon>
        <taxon>Ascomycota</taxon>
        <taxon>Pezizomycotina</taxon>
        <taxon>Dothideomycetes</taxon>
        <taxon>Dothideomycetidae</taxon>
        <taxon>Mycosphaerellales</taxon>
        <taxon>Mycosphaerellaceae</taxon>
        <taxon>Zasmidium</taxon>
    </lineage>
</organism>
<protein>
    <recommendedName>
        <fullName evidence="4">Xylanolytic transcriptional activator regulatory domain-containing protein</fullName>
    </recommendedName>
</protein>
<dbReference type="InterPro" id="IPR050613">
    <property type="entry name" value="Sec_Metabolite_Reg"/>
</dbReference>
<evidence type="ECO:0000256" key="3">
    <source>
        <dbReference type="SAM" id="MobiDB-lite"/>
    </source>
</evidence>
<comment type="subcellular location">
    <subcellularLocation>
        <location evidence="1">Nucleus</location>
    </subcellularLocation>
</comment>
<evidence type="ECO:0000313" key="6">
    <source>
        <dbReference type="Proteomes" id="UP001305779"/>
    </source>
</evidence>
<sequence>MAGLSVHSELSAIHLDGSISFKHVNNSHHEFSHSDEEECEPARRETTTLDPRPPEILSVPSAGILMDSSGPPPKTRNDGFLGETSASAVVAELNSSMGINPPPELLPLSIARNTSIPEASLRSGAEVLAFFQHMSKIKEFVERWFEDFGNAYVMFRPMYRIWLDGLIPFVEDMLNDRLPDRVERRCHLIWRNTQQPLQHTGTTSCREWALQATGDNLRWETLGLILFIVSALAATLPGWDSVFKSGDPTWEKTTLMRTMLHLINSCVDLSKACGSRNVLSATLMYEKIIAISYVHGDTASEAWTSMGEACDTVVLMGLHLETKLDAHTPFFIYEWRLRQFNVVYSLDKFMATFMGRPPHISYRYSVIQSPTDLTDEEVCADWPDVQVALSQLDENGFAPASMGKRCRPAWRKAGCLRAKIREDVLELVIGPHVQDMEARIANIRAHEKEALAAMPPFAQLDPAELITNLKRDPTYPMVGRGIEWRPHDVLCFLGVHVAILHADFLMERAVVNRLRTDSSKLISAARRLFGLVLETWTIKDYLYEFQIDFTDMLAFYAVPPAGVLAMETLKRDQINDPNDDFPRSETLQQLCVLVPMLESVRPDEGNYSICNMGLNAIRKVLDRLLSKPRTHMVYDSGNEFLDHTQFGANIGNDADFLQWLGTVDFEAASWMDPAPAVGFADGVELGMQGAASV</sequence>
<feature type="compositionally biased region" description="Basic and acidic residues" evidence="3">
    <location>
        <begin position="28"/>
        <end position="47"/>
    </location>
</feature>
<proteinExistence type="predicted"/>